<name>A0AAF0Y9G0_9TREE</name>
<dbReference type="Gene3D" id="3.10.20.90">
    <property type="entry name" value="Phosphatidylinositol 3-kinase Catalytic Subunit, Chain A, domain 1"/>
    <property type="match status" value="1"/>
</dbReference>
<dbReference type="Pfam" id="PF00240">
    <property type="entry name" value="ubiquitin"/>
    <property type="match status" value="1"/>
</dbReference>
<evidence type="ECO:0000313" key="4">
    <source>
        <dbReference type="Proteomes" id="UP000827549"/>
    </source>
</evidence>
<dbReference type="Proteomes" id="UP000827549">
    <property type="component" value="Chromosome 2"/>
</dbReference>
<organism evidence="3 4">
    <name type="scientific">Vanrija pseudolonga</name>
    <dbReference type="NCBI Taxonomy" id="143232"/>
    <lineage>
        <taxon>Eukaryota</taxon>
        <taxon>Fungi</taxon>
        <taxon>Dikarya</taxon>
        <taxon>Basidiomycota</taxon>
        <taxon>Agaricomycotina</taxon>
        <taxon>Tremellomycetes</taxon>
        <taxon>Trichosporonales</taxon>
        <taxon>Trichosporonaceae</taxon>
        <taxon>Vanrija</taxon>
    </lineage>
</organism>
<reference evidence="3" key="1">
    <citation type="submission" date="2023-10" db="EMBL/GenBank/DDBJ databases">
        <authorList>
            <person name="Noh H."/>
        </authorList>
    </citation>
    <scope>NUCLEOTIDE SEQUENCE</scope>
    <source>
        <strain evidence="3">DUCC4014</strain>
    </source>
</reference>
<keyword evidence="4" id="KW-1185">Reference proteome</keyword>
<proteinExistence type="predicted"/>
<evidence type="ECO:0000259" key="2">
    <source>
        <dbReference type="SMART" id="SM00213"/>
    </source>
</evidence>
<dbReference type="GeneID" id="87806187"/>
<dbReference type="EMBL" id="CP086715">
    <property type="protein sequence ID" value="WOO79418.1"/>
    <property type="molecule type" value="Genomic_DNA"/>
</dbReference>
<accession>A0AAF0Y9G0</accession>
<feature type="domain" description="Ubiquitin-like" evidence="2">
    <location>
        <begin position="68"/>
        <end position="142"/>
    </location>
</feature>
<sequence length="150" mass="16953">MSSSNTAPQDVKPDWAVLDGREKPTQTGVDDDAALRDIKPVIPGLEKQGIDFVKTRPGGDIPRQPGHIEIFLDGTKEGVHYKRDLIVFPQHTVLQIKKYLHDYYGYKIAKLRLIYDGSILANDDTMGRLEVEEGDTFDVYLERTPARVSR</sequence>
<dbReference type="AlphaFoldDB" id="A0AAF0Y9G0"/>
<dbReference type="InterPro" id="IPR000626">
    <property type="entry name" value="Ubiquitin-like_dom"/>
</dbReference>
<protein>
    <recommendedName>
        <fullName evidence="2">Ubiquitin-like domain-containing protein</fullName>
    </recommendedName>
</protein>
<evidence type="ECO:0000313" key="3">
    <source>
        <dbReference type="EMBL" id="WOO79418.1"/>
    </source>
</evidence>
<dbReference type="InterPro" id="IPR029071">
    <property type="entry name" value="Ubiquitin-like_domsf"/>
</dbReference>
<dbReference type="SMART" id="SM00213">
    <property type="entry name" value="UBQ"/>
    <property type="match status" value="1"/>
</dbReference>
<gene>
    <name evidence="3" type="ORF">LOC62_02G002940</name>
</gene>
<dbReference type="RefSeq" id="XP_062625450.1">
    <property type="nucleotide sequence ID" value="XM_062769466.1"/>
</dbReference>
<evidence type="ECO:0000256" key="1">
    <source>
        <dbReference type="SAM" id="MobiDB-lite"/>
    </source>
</evidence>
<feature type="region of interest" description="Disordered" evidence="1">
    <location>
        <begin position="1"/>
        <end position="33"/>
    </location>
</feature>
<dbReference type="SUPFAM" id="SSF54236">
    <property type="entry name" value="Ubiquitin-like"/>
    <property type="match status" value="1"/>
</dbReference>